<accession>A0A0B2WY61</accession>
<feature type="compositionally biased region" description="Gly residues" evidence="1">
    <location>
        <begin position="149"/>
        <end position="159"/>
    </location>
</feature>
<feature type="region of interest" description="Disordered" evidence="1">
    <location>
        <begin position="96"/>
        <end position="190"/>
    </location>
</feature>
<gene>
    <name evidence="2" type="ORF">MAM_03663</name>
</gene>
<comment type="caution">
    <text evidence="2">The sequence shown here is derived from an EMBL/GenBank/DDBJ whole genome shotgun (WGS) entry which is preliminary data.</text>
</comment>
<proteinExistence type="predicted"/>
<organism evidence="2 3">
    <name type="scientific">Metarhizium album (strain ARSEF 1941)</name>
    <dbReference type="NCBI Taxonomy" id="1081103"/>
    <lineage>
        <taxon>Eukaryota</taxon>
        <taxon>Fungi</taxon>
        <taxon>Dikarya</taxon>
        <taxon>Ascomycota</taxon>
        <taxon>Pezizomycotina</taxon>
        <taxon>Sordariomycetes</taxon>
        <taxon>Hypocreomycetidae</taxon>
        <taxon>Hypocreales</taxon>
        <taxon>Clavicipitaceae</taxon>
        <taxon>Metarhizium</taxon>
    </lineage>
</organism>
<evidence type="ECO:0000313" key="3">
    <source>
        <dbReference type="Proteomes" id="UP000030816"/>
    </source>
</evidence>
<feature type="compositionally biased region" description="Basic and acidic residues" evidence="1">
    <location>
        <begin position="96"/>
        <end position="112"/>
    </location>
</feature>
<dbReference type="OrthoDB" id="4940602at2759"/>
<dbReference type="RefSeq" id="XP_040679605.1">
    <property type="nucleotide sequence ID" value="XM_040822462.1"/>
</dbReference>
<feature type="compositionally biased region" description="Basic and acidic residues" evidence="1">
    <location>
        <begin position="345"/>
        <end position="364"/>
    </location>
</feature>
<protein>
    <submittedName>
        <fullName evidence="2">Uncharacterized protein</fullName>
    </submittedName>
</protein>
<feature type="region of interest" description="Disordered" evidence="1">
    <location>
        <begin position="219"/>
        <end position="242"/>
    </location>
</feature>
<dbReference type="GeneID" id="63738118"/>
<keyword evidence="3" id="KW-1185">Reference proteome</keyword>
<dbReference type="EMBL" id="AZHE01000007">
    <property type="protein sequence ID" value="KHN98539.1"/>
    <property type="molecule type" value="Genomic_DNA"/>
</dbReference>
<feature type="compositionally biased region" description="Pro residues" evidence="1">
    <location>
        <begin position="283"/>
        <end position="295"/>
    </location>
</feature>
<sequence>MSPPAERSLLSSHSHHGEPAAPTTPADEPGKFEKALRKTIHKGWTKLCAATAKCDQCQLQGREVLQKCLHCSWCICRECSEAIPGPLKNNNHLLDHNSADWETPPKKSDSNAKKTAVKRAKRDKTARPVEKLTKSKRNPPSIIEVPPATGGGEGEGGGAEVDVQGQGQGQGQGPPLKVKADKATQTTSKVYTARGDLDRFLMYGDEENAAKALALMQSSHSLESDRQQHPATRPVFSVPSRVLLPNSPGPRYPSSAYWSGNPLPPMHTTAPGVTMTMSKHPTQPSPPPFKLPPPTTSTQVLNSRSRNHQRSGECGTYPQTQLPSLLPPRNRSRDEKDINPCAAHNEPHHPYNNKHAEPARESARHGSGYHRRACLGSAPPRPYEIPESIQPRMAWARVGKESLDREQPLAGWSAAGPWSPAPLHRESADTNKSALGRRGRSSSRSPGPEPVSKKHQAHHDDKTPGHGEQRAAATVRA</sequence>
<dbReference type="Proteomes" id="UP000030816">
    <property type="component" value="Unassembled WGS sequence"/>
</dbReference>
<evidence type="ECO:0000313" key="2">
    <source>
        <dbReference type="EMBL" id="KHN98539.1"/>
    </source>
</evidence>
<feature type="compositionally biased region" description="Basic and acidic residues" evidence="1">
    <location>
        <begin position="398"/>
        <end position="407"/>
    </location>
</feature>
<feature type="region of interest" description="Disordered" evidence="1">
    <location>
        <begin position="255"/>
        <end position="477"/>
    </location>
</feature>
<evidence type="ECO:0000256" key="1">
    <source>
        <dbReference type="SAM" id="MobiDB-lite"/>
    </source>
</evidence>
<dbReference type="HOGENOM" id="CLU_655654_0_0_1"/>
<reference evidence="2 3" key="1">
    <citation type="journal article" date="2014" name="Proc. Natl. Acad. Sci. U.S.A.">
        <title>Trajectory and genomic determinants of fungal-pathogen speciation and host adaptation.</title>
        <authorList>
            <person name="Hu X."/>
            <person name="Xiao G."/>
            <person name="Zheng P."/>
            <person name="Shang Y."/>
            <person name="Su Y."/>
            <person name="Zhang X."/>
            <person name="Liu X."/>
            <person name="Zhan S."/>
            <person name="St Leger R.J."/>
            <person name="Wang C."/>
        </authorList>
    </citation>
    <scope>NUCLEOTIDE SEQUENCE [LARGE SCALE GENOMIC DNA]</scope>
    <source>
        <strain evidence="2 3">ARSEF 1941</strain>
    </source>
</reference>
<feature type="compositionally biased region" description="Basic and acidic residues" evidence="1">
    <location>
        <begin position="458"/>
        <end position="469"/>
    </location>
</feature>
<dbReference type="AlphaFoldDB" id="A0A0B2WY61"/>
<feature type="compositionally biased region" description="Basic and acidic residues" evidence="1">
    <location>
        <begin position="123"/>
        <end position="133"/>
    </location>
</feature>
<name>A0A0B2WY61_METAS</name>
<feature type="region of interest" description="Disordered" evidence="1">
    <location>
        <begin position="1"/>
        <end position="30"/>
    </location>
</feature>